<keyword evidence="2" id="KW-0472">Membrane</keyword>
<protein>
    <submittedName>
        <fullName evidence="3">Uncharacterized protein</fullName>
    </submittedName>
</protein>
<evidence type="ECO:0000256" key="2">
    <source>
        <dbReference type="SAM" id="Phobius"/>
    </source>
</evidence>
<keyword evidence="2" id="KW-0812">Transmembrane</keyword>
<evidence type="ECO:0000313" key="4">
    <source>
        <dbReference type="Proteomes" id="UP001108089"/>
    </source>
</evidence>
<evidence type="ECO:0000313" key="3">
    <source>
        <dbReference type="EMBL" id="MCF3940671.1"/>
    </source>
</evidence>
<feature type="region of interest" description="Disordered" evidence="1">
    <location>
        <begin position="110"/>
        <end position="163"/>
    </location>
</feature>
<dbReference type="EMBL" id="JAKGCU010000024">
    <property type="protein sequence ID" value="MCF3940671.1"/>
    <property type="molecule type" value="Genomic_DNA"/>
</dbReference>
<feature type="compositionally biased region" description="Pro residues" evidence="1">
    <location>
        <begin position="120"/>
        <end position="163"/>
    </location>
</feature>
<evidence type="ECO:0000256" key="1">
    <source>
        <dbReference type="SAM" id="MobiDB-lite"/>
    </source>
</evidence>
<reference evidence="3" key="1">
    <citation type="submission" date="2022-01" db="EMBL/GenBank/DDBJ databases">
        <title>Gordonia xiamenensis sp. nov., isolated from surface seawater in Xiamen.</title>
        <authorList>
            <person name="He Y.F."/>
        </authorList>
    </citation>
    <scope>NUCLEOTIDE SEQUENCE</scope>
    <source>
        <strain evidence="3">GW1C4-4</strain>
    </source>
</reference>
<proteinExistence type="predicted"/>
<dbReference type="Proteomes" id="UP001108089">
    <property type="component" value="Unassembled WGS sequence"/>
</dbReference>
<feature type="transmembrane region" description="Helical" evidence="2">
    <location>
        <begin position="70"/>
        <end position="91"/>
    </location>
</feature>
<feature type="transmembrane region" description="Helical" evidence="2">
    <location>
        <begin position="27"/>
        <end position="50"/>
    </location>
</feature>
<feature type="region of interest" description="Disordered" evidence="1">
    <location>
        <begin position="1"/>
        <end position="21"/>
    </location>
</feature>
<gene>
    <name evidence="3" type="ORF">L1892_20070</name>
</gene>
<accession>A0ABS9DND6</accession>
<dbReference type="RefSeq" id="WP_235725415.1">
    <property type="nucleotide sequence ID" value="NZ_JAKGCU010000024.1"/>
</dbReference>
<name>A0ABS9DND6_9ACTN</name>
<keyword evidence="2" id="KW-1133">Transmembrane helix</keyword>
<sequence>MTHYPAAGPSPMHPQPQHDPAVLRRRAATALSGAIVLWLLVGLMILAALARAGQSATGQGVSEPSSGAEALGRLVGTVGFPIAAALGAILLHRRRARLLRQARTIETASHHVHGVLPPGHTYPPQPYPAQPFPNGRMPPPSYGPPGHLPPTYPAPPQHHPGSR</sequence>
<keyword evidence="4" id="KW-1185">Reference proteome</keyword>
<comment type="caution">
    <text evidence="3">The sequence shown here is derived from an EMBL/GenBank/DDBJ whole genome shotgun (WGS) entry which is preliminary data.</text>
</comment>
<organism evidence="3 4">
    <name type="scientific">Gordonia tangerina</name>
    <dbReference type="NCBI Taxonomy" id="2911060"/>
    <lineage>
        <taxon>Bacteria</taxon>
        <taxon>Bacillati</taxon>
        <taxon>Actinomycetota</taxon>
        <taxon>Actinomycetes</taxon>
        <taxon>Mycobacteriales</taxon>
        <taxon>Gordoniaceae</taxon>
        <taxon>Gordonia</taxon>
    </lineage>
</organism>